<evidence type="ECO:0000313" key="2">
    <source>
        <dbReference type="EMBL" id="GIJ67753.1"/>
    </source>
</evidence>
<organism evidence="2 3">
    <name type="scientific">Virgisporangium ochraceum</name>
    <dbReference type="NCBI Taxonomy" id="65505"/>
    <lineage>
        <taxon>Bacteria</taxon>
        <taxon>Bacillati</taxon>
        <taxon>Actinomycetota</taxon>
        <taxon>Actinomycetes</taxon>
        <taxon>Micromonosporales</taxon>
        <taxon>Micromonosporaceae</taxon>
        <taxon>Virgisporangium</taxon>
    </lineage>
</organism>
<keyword evidence="1" id="KW-0472">Membrane</keyword>
<dbReference type="InterPro" id="IPR046549">
    <property type="entry name" value="DUF6703"/>
</dbReference>
<keyword evidence="1" id="KW-0812">Transmembrane</keyword>
<dbReference type="EMBL" id="BOPH01000031">
    <property type="protein sequence ID" value="GIJ67753.1"/>
    <property type="molecule type" value="Genomic_DNA"/>
</dbReference>
<gene>
    <name evidence="2" type="ORF">Voc01_026700</name>
</gene>
<dbReference type="Pfam" id="PF20444">
    <property type="entry name" value="DUF6703"/>
    <property type="match status" value="1"/>
</dbReference>
<keyword evidence="3" id="KW-1185">Reference proteome</keyword>
<evidence type="ECO:0000313" key="3">
    <source>
        <dbReference type="Proteomes" id="UP000635606"/>
    </source>
</evidence>
<evidence type="ECO:0000256" key="1">
    <source>
        <dbReference type="SAM" id="Phobius"/>
    </source>
</evidence>
<protein>
    <submittedName>
        <fullName evidence="2">Uncharacterized protein</fullName>
    </submittedName>
</protein>
<proteinExistence type="predicted"/>
<reference evidence="2" key="1">
    <citation type="submission" date="2021-01" db="EMBL/GenBank/DDBJ databases">
        <title>Whole genome shotgun sequence of Virgisporangium ochraceum NBRC 16418.</title>
        <authorList>
            <person name="Komaki H."/>
            <person name="Tamura T."/>
        </authorList>
    </citation>
    <scope>NUCLEOTIDE SEQUENCE</scope>
    <source>
        <strain evidence="2">NBRC 16418</strain>
    </source>
</reference>
<name>A0A8J4EAT4_9ACTN</name>
<sequence>MKNLNPTVVFLVGTVIVLAALFIPGVVGGVLLLLVAAVAAALLMGTWHRLTLVGRGARLVILALLVITALQRIL</sequence>
<accession>A0A8J4EAT4</accession>
<keyword evidence="1" id="KW-1133">Transmembrane helix</keyword>
<feature type="transmembrane region" description="Helical" evidence="1">
    <location>
        <begin position="56"/>
        <end position="73"/>
    </location>
</feature>
<dbReference type="RefSeq" id="WP_203927701.1">
    <property type="nucleotide sequence ID" value="NZ_BOPH01000031.1"/>
</dbReference>
<comment type="caution">
    <text evidence="2">The sequence shown here is derived from an EMBL/GenBank/DDBJ whole genome shotgun (WGS) entry which is preliminary data.</text>
</comment>
<feature type="transmembrane region" description="Helical" evidence="1">
    <location>
        <begin position="12"/>
        <end position="44"/>
    </location>
</feature>
<dbReference type="AlphaFoldDB" id="A0A8J4EAT4"/>
<dbReference type="Proteomes" id="UP000635606">
    <property type="component" value="Unassembled WGS sequence"/>
</dbReference>